<accession>A0A812ZS62</accession>
<comment type="caution">
    <text evidence="2">The sequence shown here is derived from an EMBL/GenBank/DDBJ whole genome shotgun (WGS) entry which is preliminary data.</text>
</comment>
<dbReference type="EMBL" id="CAJNJA010049316">
    <property type="protein sequence ID" value="CAE7836616.1"/>
    <property type="molecule type" value="Genomic_DNA"/>
</dbReference>
<organism evidence="2 3">
    <name type="scientific">Symbiodinium necroappetens</name>
    <dbReference type="NCBI Taxonomy" id="1628268"/>
    <lineage>
        <taxon>Eukaryota</taxon>
        <taxon>Sar</taxon>
        <taxon>Alveolata</taxon>
        <taxon>Dinophyceae</taxon>
        <taxon>Suessiales</taxon>
        <taxon>Symbiodiniaceae</taxon>
        <taxon>Symbiodinium</taxon>
    </lineage>
</organism>
<dbReference type="AlphaFoldDB" id="A0A812ZS62"/>
<feature type="region of interest" description="Disordered" evidence="1">
    <location>
        <begin position="184"/>
        <end position="222"/>
    </location>
</feature>
<dbReference type="Proteomes" id="UP000601435">
    <property type="component" value="Unassembled WGS sequence"/>
</dbReference>
<evidence type="ECO:0000256" key="1">
    <source>
        <dbReference type="SAM" id="MobiDB-lite"/>
    </source>
</evidence>
<evidence type="ECO:0000313" key="3">
    <source>
        <dbReference type="Proteomes" id="UP000601435"/>
    </source>
</evidence>
<feature type="compositionally biased region" description="Low complexity" evidence="1">
    <location>
        <begin position="198"/>
        <end position="213"/>
    </location>
</feature>
<evidence type="ECO:0000313" key="2">
    <source>
        <dbReference type="EMBL" id="CAE7836616.1"/>
    </source>
</evidence>
<proteinExistence type="predicted"/>
<name>A0A812ZS62_9DINO</name>
<protein>
    <submittedName>
        <fullName evidence="2">Uncharacterized protein</fullName>
    </submittedName>
</protein>
<feature type="non-terminal residue" evidence="2">
    <location>
        <position position="1"/>
    </location>
</feature>
<gene>
    <name evidence="2" type="ORF">SNEC2469_LOCUS25181</name>
</gene>
<sequence length="607" mass="67526">VELGKFNLLDEVRPVVVRQRDQGFGHLWPRPALEAVDLWQVTEHTPLQLSRKLGGARFIEFFRGLLARCGLPQEALRGVAYNRLRRFLPTGGTTFSFDNSRLQALGSWTEAAQDNVRPSGPKRQRLMSHHYAGNKTATSCDAKRQVIDGVLQVFHRRQGALVQPNGLLGPSSVMWKDLSGQQPSLEDCVPKENAQPGSSSSSCSSSSSSTGSDSEAEIPDEDTSDWQIRLRLPFATVARTCLCIALSASLSAVFAQATFNDQELAAWAAGLNDNYLQRILAALNAERAVRQRVQNTTGSHSHASAGVPPPVQPYQVQRLAARDCFQPLCQVLQPSCIMSQTLRVDLQADDRGLHSCFAASGVKQDWIQAVVSHHRLETLDDFVYMINKGEWESSLAAFVQEVGVIRDNRLALARFKAAWQAGSAAIAASQQAATRHQQETDLEEPLPEATTQQLQHDFQKAYGFVVETHLEPSDALRGRVYREFRRHTMTVIEARKIKSVVAQATPQREESVSLQGGLTLNFHKDSVVTLRNAVDYFWSLRILAYAWAWAGNYISKDIDGKDKKMIDLTSALNYADLALRWCMEFGNGQLSWIQRNDVLTRGKLASR</sequence>
<feature type="non-terminal residue" evidence="2">
    <location>
        <position position="607"/>
    </location>
</feature>
<reference evidence="2" key="1">
    <citation type="submission" date="2021-02" db="EMBL/GenBank/DDBJ databases">
        <authorList>
            <person name="Dougan E. K."/>
            <person name="Rhodes N."/>
            <person name="Thang M."/>
            <person name="Chan C."/>
        </authorList>
    </citation>
    <scope>NUCLEOTIDE SEQUENCE</scope>
</reference>
<keyword evidence="3" id="KW-1185">Reference proteome</keyword>